<keyword evidence="3" id="KW-0472">Membrane</keyword>
<feature type="compositionally biased region" description="Basic residues" evidence="2">
    <location>
        <begin position="1283"/>
        <end position="1295"/>
    </location>
</feature>
<dbReference type="GeneID" id="8859258"/>
<feature type="compositionally biased region" description="Basic residues" evidence="2">
    <location>
        <begin position="1192"/>
        <end position="1202"/>
    </location>
</feature>
<dbReference type="CDD" id="cd00054">
    <property type="entry name" value="EGF_CA"/>
    <property type="match status" value="1"/>
</dbReference>
<feature type="domain" description="EGF-like" evidence="4">
    <location>
        <begin position="723"/>
        <end position="757"/>
    </location>
</feature>
<proteinExistence type="predicted"/>
<feature type="transmembrane region" description="Helical" evidence="3">
    <location>
        <begin position="1307"/>
        <end position="1328"/>
    </location>
</feature>
<comment type="caution">
    <text evidence="1">Lacks conserved residue(s) required for the propagation of feature annotation.</text>
</comment>
<feature type="compositionally biased region" description="Low complexity" evidence="2">
    <location>
        <begin position="1070"/>
        <end position="1093"/>
    </location>
</feature>
<dbReference type="SUPFAM" id="SSF54001">
    <property type="entry name" value="Cysteine proteinases"/>
    <property type="match status" value="1"/>
</dbReference>
<protein>
    <submittedName>
        <fullName evidence="6">Predicted protein</fullName>
    </submittedName>
</protein>
<dbReference type="EMBL" id="GG738901">
    <property type="protein sequence ID" value="EFC39296.1"/>
    <property type="molecule type" value="Genomic_DNA"/>
</dbReference>
<feature type="region of interest" description="Disordered" evidence="2">
    <location>
        <begin position="1070"/>
        <end position="1106"/>
    </location>
</feature>
<dbReference type="Pfam" id="PF02338">
    <property type="entry name" value="OTU"/>
    <property type="match status" value="1"/>
</dbReference>
<feature type="domain" description="OTU" evidence="5">
    <location>
        <begin position="878"/>
        <end position="1001"/>
    </location>
</feature>
<dbReference type="eggNOG" id="KOG2605">
    <property type="taxonomic scope" value="Eukaryota"/>
</dbReference>
<dbReference type="STRING" id="5762.D2VVE1"/>
<name>D2VVE1_NAEGR</name>
<dbReference type="InParanoid" id="D2VVE1"/>
<sequence length="1563" mass="172253">MAIFNNSLYLLSEQRLRRISLDVMNTDTKPELWSTLFFETVVGADGEDATQGPLFGAYSLVLNPNDNTFLIGNKRLNRISKISLSDRTVEMVVGGGGEGGIDGDALSIYILYPTGAAYANNSLFFSETGFNKIRKFDLSSKQVTNIAGNGLNSLDLGATINSLATSTAISAVSRLVVDEAGSYLYMVVNGAGYSAIFSMKLDSNPLLQLINVFAGTPESGKGPGYGSDKQEAYFSTINGIYLAINPITDDYEMYISDSSCIRVINMTTGIISPFAGVFGNPGFSGDGGDAKVAQFNNPSTMLYYYDPNTSEYSMIVNDSGNRRLRKITMNSNGVNNVITIAGIDENFKDNVNGNEAVFNNATDLFLRRNGEDTSLIFLDSLNYRIRKIDLHTNLVQTMAGSGDIGYDNGAASTASFTHPTALIGDTVLGPNVFLIYDSFKHRILDTSSRTVSDFALPIFESQYQGVRSFAFAPNNRDTFYFTTFYNQVRKFNMTQMATIDLVAGQGGAGDYSGDGGDPTIAKLNLPYDLSFNSNGDLFVCDYQNSVIRKINANFVNITRYAGVVGGQWTSGDGGSALDANIVKPVSIAVSKKSGDLFIAQRRTIRRVDSSTLQIETIAGSLNRDGIIENGEDIDARSARLIGIEQIILDELTGQIYLSDASTNLIRRLTPVCDSSNYALKQDGSLCLIKCYEKIGSEVCSKRGNCVNFDTCACQEGFFGSECQYTNCTVSPCLNGGSCIPETGNCSCPTSYSGAKCEIAPTCFGIEATNPTVCGGKGSCTGFDFCSCSVGSFGDKNSSKLSGKQAYEQSKKKSHHGGRSADEEDPFSKKASTMKQSEYDDPEIYNNKKDRKKKKRGGGIKLEDEDFQKMNQQLEPYGLYLKKVTGDGNCQFRSVSDQLYGDQTQYQKIRQGAVEYMITNPDMFSPFVCDEPFEDYCKTMKKDTEWGDNLTLQSISLAFNVNIRVHQLGQPSFDIVNYNQPESRLIQLSYHMGEHYNSVHFMSDSVRELYQRASEGKSSSGEISKKEQIIIQSTGCTDLELIRNTLADFGQDMDSTIDFLCQMQYLESSSASSTSSNSKKNSKSQSSNSSVGSSKSHELQNTAFSSPAASGDGNLDLCFDMVMSTIGYESGFDLEMVKDMIIQNNFNTEMVIGILLELGSESNPPPSSNSNTIGSSSSSTSTVEDSTSSSKTKEKKLTKRERKDKKQREKLSKVEAIKHRTVQNNTDFDEEAIKKMEQPVPSSSMELIEQQQKQHHSHQGGGKSSGDQTIVEMQEDKNKAEKKKDKKDKKDKKKKKKVKHCCKLPTKWYHIITLVGWVVMIGFCIWYIYNSTINYYETLANPTTSLSYVAKLPMAFPNGSDVSYNETGRLIEEKRINQLGSDFNCYVINNSTTDPFSTHKTGYMGSIQLYFTITRPDEDVTGARIGLQISFHEPGTDPDLLAETNYAMPDMDNVFMLTKVYTKRLKPSIENPKLEETRWDSKYTNIEIVGNDDDGVYITIAYSSLVQNNIVEIITGTIEGLLGDIAGILGLTMGIDLLKVLRGFLDIPYSIKDRTLKNIYDTFN</sequence>
<dbReference type="PROSITE" id="PS50026">
    <property type="entry name" value="EGF_3"/>
    <property type="match status" value="1"/>
</dbReference>
<evidence type="ECO:0000256" key="2">
    <source>
        <dbReference type="SAM" id="MobiDB-lite"/>
    </source>
</evidence>
<evidence type="ECO:0000313" key="6">
    <source>
        <dbReference type="EMBL" id="EFC39296.1"/>
    </source>
</evidence>
<dbReference type="GO" id="GO:0016579">
    <property type="term" value="P:protein deubiquitination"/>
    <property type="evidence" value="ECO:0007669"/>
    <property type="project" value="TreeGrafter"/>
</dbReference>
<dbReference type="Gene3D" id="3.90.70.80">
    <property type="match status" value="1"/>
</dbReference>
<keyword evidence="1" id="KW-1015">Disulfide bond</keyword>
<dbReference type="InterPro" id="IPR003323">
    <property type="entry name" value="OTU_dom"/>
</dbReference>
<dbReference type="RefSeq" id="XP_002672040.1">
    <property type="nucleotide sequence ID" value="XM_002671994.1"/>
</dbReference>
<dbReference type="CDD" id="cd22771">
    <property type="entry name" value="OTU_plant_OTU7-like"/>
    <property type="match status" value="1"/>
</dbReference>
<dbReference type="InterPro" id="IPR050704">
    <property type="entry name" value="Peptidase_C85-like"/>
</dbReference>
<dbReference type="SMART" id="SM00181">
    <property type="entry name" value="EGF"/>
    <property type="match status" value="2"/>
</dbReference>
<keyword evidence="3" id="KW-1133">Transmembrane helix</keyword>
<feature type="compositionally biased region" description="Low complexity" evidence="2">
    <location>
        <begin position="1167"/>
        <end position="1189"/>
    </location>
</feature>
<feature type="region of interest" description="Disordered" evidence="2">
    <location>
        <begin position="794"/>
        <end position="863"/>
    </location>
</feature>
<evidence type="ECO:0000313" key="7">
    <source>
        <dbReference type="Proteomes" id="UP000006671"/>
    </source>
</evidence>
<feature type="region of interest" description="Disordered" evidence="2">
    <location>
        <begin position="1160"/>
        <end position="1295"/>
    </location>
</feature>
<dbReference type="GO" id="GO:0004843">
    <property type="term" value="F:cysteine-type deubiquitinase activity"/>
    <property type="evidence" value="ECO:0007669"/>
    <property type="project" value="TreeGrafter"/>
</dbReference>
<accession>D2VVE1</accession>
<reference evidence="6 7" key="1">
    <citation type="journal article" date="2010" name="Cell">
        <title>The genome of Naegleria gruberi illuminates early eukaryotic versatility.</title>
        <authorList>
            <person name="Fritz-Laylin L.K."/>
            <person name="Prochnik S.E."/>
            <person name="Ginger M.L."/>
            <person name="Dacks J.B."/>
            <person name="Carpenter M.L."/>
            <person name="Field M.C."/>
            <person name="Kuo A."/>
            <person name="Paredez A."/>
            <person name="Chapman J."/>
            <person name="Pham J."/>
            <person name="Shu S."/>
            <person name="Neupane R."/>
            <person name="Cipriano M."/>
            <person name="Mancuso J."/>
            <person name="Tu H."/>
            <person name="Salamov A."/>
            <person name="Lindquist E."/>
            <person name="Shapiro H."/>
            <person name="Lucas S."/>
            <person name="Grigoriev I.V."/>
            <person name="Cande W.Z."/>
            <person name="Fulton C."/>
            <person name="Rokhsar D.S."/>
            <person name="Dawson S.C."/>
        </authorList>
    </citation>
    <scope>NUCLEOTIDE SEQUENCE [LARGE SCALE GENOMIC DNA]</scope>
    <source>
        <strain evidence="6 7">NEG-M</strain>
    </source>
</reference>
<evidence type="ECO:0000259" key="5">
    <source>
        <dbReference type="PROSITE" id="PS50802"/>
    </source>
</evidence>
<dbReference type="InterPro" id="IPR011042">
    <property type="entry name" value="6-blade_b-propeller_TolB-like"/>
</dbReference>
<keyword evidence="3" id="KW-0812">Transmembrane</keyword>
<feature type="compositionally biased region" description="Basic residues" evidence="2">
    <location>
        <begin position="848"/>
        <end position="857"/>
    </location>
</feature>
<dbReference type="PROSITE" id="PS00022">
    <property type="entry name" value="EGF_1"/>
    <property type="match status" value="1"/>
</dbReference>
<keyword evidence="7" id="KW-1185">Reference proteome</keyword>
<feature type="disulfide bond" evidence="1">
    <location>
        <begin position="747"/>
        <end position="756"/>
    </location>
</feature>
<dbReference type="PROSITE" id="PS50802">
    <property type="entry name" value="OTU"/>
    <property type="match status" value="1"/>
</dbReference>
<dbReference type="Gene3D" id="2.120.10.30">
    <property type="entry name" value="TolB, C-terminal domain"/>
    <property type="match status" value="4"/>
</dbReference>
<feature type="compositionally biased region" description="Basic and acidic residues" evidence="2">
    <location>
        <begin position="1203"/>
        <end position="1217"/>
    </location>
</feature>
<dbReference type="InterPro" id="IPR000742">
    <property type="entry name" value="EGF"/>
</dbReference>
<keyword evidence="1" id="KW-0245">EGF-like domain</keyword>
<evidence type="ECO:0000259" key="4">
    <source>
        <dbReference type="PROSITE" id="PS50026"/>
    </source>
</evidence>
<dbReference type="OrthoDB" id="415023at2759"/>
<evidence type="ECO:0000256" key="1">
    <source>
        <dbReference type="PROSITE-ProRule" id="PRU00076"/>
    </source>
</evidence>
<dbReference type="Proteomes" id="UP000006671">
    <property type="component" value="Unassembled WGS sequence"/>
</dbReference>
<feature type="compositionally biased region" description="Basic and acidic residues" evidence="2">
    <location>
        <begin position="1273"/>
        <end position="1282"/>
    </location>
</feature>
<dbReference type="InterPro" id="IPR038765">
    <property type="entry name" value="Papain-like_cys_pep_sf"/>
</dbReference>
<dbReference type="VEuPathDB" id="AmoebaDB:NAEGRDRAFT_81362"/>
<dbReference type="KEGG" id="ngr:NAEGRDRAFT_81362"/>
<dbReference type="SUPFAM" id="SSF57196">
    <property type="entry name" value="EGF/Laminin"/>
    <property type="match status" value="1"/>
</dbReference>
<dbReference type="SUPFAM" id="SSF101898">
    <property type="entry name" value="NHL repeat"/>
    <property type="match status" value="1"/>
</dbReference>
<gene>
    <name evidence="6" type="ORF">NAEGRDRAFT_81362</name>
</gene>
<dbReference type="eggNOG" id="KOG1225">
    <property type="taxonomic scope" value="Eukaryota"/>
</dbReference>
<dbReference type="SUPFAM" id="SSF63825">
    <property type="entry name" value="YWTD domain"/>
    <property type="match status" value="1"/>
</dbReference>
<evidence type="ECO:0000256" key="3">
    <source>
        <dbReference type="SAM" id="Phobius"/>
    </source>
</evidence>
<dbReference type="Gene3D" id="2.10.25.10">
    <property type="entry name" value="Laminin"/>
    <property type="match status" value="1"/>
</dbReference>
<dbReference type="PANTHER" id="PTHR12419">
    <property type="entry name" value="OTU DOMAIN CONTAINING PROTEIN"/>
    <property type="match status" value="1"/>
</dbReference>
<organism evidence="7">
    <name type="scientific">Naegleria gruberi</name>
    <name type="common">Amoeba</name>
    <dbReference type="NCBI Taxonomy" id="5762"/>
    <lineage>
        <taxon>Eukaryota</taxon>
        <taxon>Discoba</taxon>
        <taxon>Heterolobosea</taxon>
        <taxon>Tetramitia</taxon>
        <taxon>Eutetramitia</taxon>
        <taxon>Vahlkampfiidae</taxon>
        <taxon>Naegleria</taxon>
    </lineage>
</organism>